<evidence type="ECO:0000313" key="4">
    <source>
        <dbReference type="Proteomes" id="UP000267400"/>
    </source>
</evidence>
<dbReference type="CDD" id="cd01300">
    <property type="entry name" value="YtcJ_like"/>
    <property type="match status" value="1"/>
</dbReference>
<keyword evidence="1" id="KW-1133">Transmembrane helix</keyword>
<dbReference type="SUPFAM" id="SSF51338">
    <property type="entry name" value="Composite domain of metallo-dependent hydrolases"/>
    <property type="match status" value="1"/>
</dbReference>
<protein>
    <submittedName>
        <fullName evidence="3">Amidohydrolase</fullName>
    </submittedName>
</protein>
<dbReference type="Pfam" id="PF07969">
    <property type="entry name" value="Amidohydro_3"/>
    <property type="match status" value="1"/>
</dbReference>
<keyword evidence="3" id="KW-0378">Hydrolase</keyword>
<evidence type="ECO:0000256" key="1">
    <source>
        <dbReference type="SAM" id="Phobius"/>
    </source>
</evidence>
<reference evidence="3 4" key="1">
    <citation type="submission" date="2018-12" db="EMBL/GenBank/DDBJ databases">
        <authorList>
            <person name="Yu L."/>
        </authorList>
    </citation>
    <scope>NUCLEOTIDE SEQUENCE [LARGE SCALE GENOMIC DNA]</scope>
    <source>
        <strain evidence="3 4">11S</strain>
    </source>
</reference>
<comment type="caution">
    <text evidence="3">The sequence shown here is derived from an EMBL/GenBank/DDBJ whole genome shotgun (WGS) entry which is preliminary data.</text>
</comment>
<evidence type="ECO:0000313" key="3">
    <source>
        <dbReference type="EMBL" id="RTR05958.1"/>
    </source>
</evidence>
<dbReference type="AlphaFoldDB" id="A0A431V7M4"/>
<dbReference type="InterPro" id="IPR013108">
    <property type="entry name" value="Amidohydro_3"/>
</dbReference>
<dbReference type="InterPro" id="IPR033932">
    <property type="entry name" value="YtcJ-like"/>
</dbReference>
<dbReference type="PANTHER" id="PTHR22642:SF2">
    <property type="entry name" value="PROTEIN LONG AFTER FAR-RED 3"/>
    <property type="match status" value="1"/>
</dbReference>
<dbReference type="PANTHER" id="PTHR22642">
    <property type="entry name" value="IMIDAZOLONEPROPIONASE"/>
    <property type="match status" value="1"/>
</dbReference>
<keyword evidence="4" id="KW-1185">Reference proteome</keyword>
<dbReference type="OrthoDB" id="9031471at2"/>
<dbReference type="InterPro" id="IPR032466">
    <property type="entry name" value="Metal_Hydrolase"/>
</dbReference>
<feature type="domain" description="Amidohydrolase 3" evidence="2">
    <location>
        <begin position="113"/>
        <end position="588"/>
    </location>
</feature>
<proteinExistence type="predicted"/>
<gene>
    <name evidence="3" type="ORF">EKG36_04200</name>
</gene>
<evidence type="ECO:0000259" key="2">
    <source>
        <dbReference type="Pfam" id="PF07969"/>
    </source>
</evidence>
<dbReference type="GO" id="GO:0016810">
    <property type="term" value="F:hydrolase activity, acting on carbon-nitrogen (but not peptide) bonds"/>
    <property type="evidence" value="ECO:0007669"/>
    <property type="project" value="InterPro"/>
</dbReference>
<dbReference type="Gene3D" id="3.10.310.70">
    <property type="match status" value="1"/>
</dbReference>
<sequence length="593" mass="63902">MAAARCIASPNSSRPGPEAVAKCQHRIVPVVSRREEESLMRIALPLVGCLALVSPLAFAAGPASLLLHGGQIYTVDAERAWASALAIGKDGRLLAVGNAEDMSDVVDAATERVDLKGRLVLPGFQDTHAHVLDASSAAQGDCLLDSRDGVARWLDDLAACNATDDGDWLLGAGFALHPLLAHAQSPRALLDRVIPDRPVAMMEETSHAYWLNTAALRRAGIDADTPDPAGGVILRDAAGEPTGLVLDNAGDLALDAALTPSPVLDATYYRAVLAGQDELARHGITSVADARVFWRRGHLEAWQRAARNDALKARTVLGLWAYPGLDDDEQLARLEALYAPAGEDELLSVSQIKFYVDGIVHNTTARLHEPYDESLPGVDPGGLYYFTPARLERYARELAATGFDLHIHTIGDQAVSDALDAIAATDGQGRHRLTHVELVRPEDVPRFAALDVTADFQPSEYFTTPYLDGYRPLIGARARQLLPMRRLHDAGARLTLSSDWDVNPLSPLGIMQSALSLGERSLPSLAAAVRAYTLDAAYVLGQEDDTGSLEVGKQADLVVLDRNIFELPVTRLDEARVLWTLLGGEEVYRDAAF</sequence>
<dbReference type="SUPFAM" id="SSF51556">
    <property type="entry name" value="Metallo-dependent hydrolases"/>
    <property type="match status" value="1"/>
</dbReference>
<feature type="transmembrane region" description="Helical" evidence="1">
    <location>
        <begin position="42"/>
        <end position="67"/>
    </location>
</feature>
<keyword evidence="1" id="KW-0812">Transmembrane</keyword>
<organism evidence="3 4">
    <name type="scientific">Halomonas nitroreducens</name>
    <dbReference type="NCBI Taxonomy" id="447425"/>
    <lineage>
        <taxon>Bacteria</taxon>
        <taxon>Pseudomonadati</taxon>
        <taxon>Pseudomonadota</taxon>
        <taxon>Gammaproteobacteria</taxon>
        <taxon>Oceanospirillales</taxon>
        <taxon>Halomonadaceae</taxon>
        <taxon>Halomonas</taxon>
    </lineage>
</organism>
<keyword evidence="1" id="KW-0472">Membrane</keyword>
<dbReference type="InterPro" id="IPR011059">
    <property type="entry name" value="Metal-dep_hydrolase_composite"/>
</dbReference>
<dbReference type="Gene3D" id="3.20.20.140">
    <property type="entry name" value="Metal-dependent hydrolases"/>
    <property type="match status" value="1"/>
</dbReference>
<dbReference type="Proteomes" id="UP000267400">
    <property type="component" value="Unassembled WGS sequence"/>
</dbReference>
<dbReference type="EMBL" id="RXNS01000003">
    <property type="protein sequence ID" value="RTR05958.1"/>
    <property type="molecule type" value="Genomic_DNA"/>
</dbReference>
<dbReference type="Gene3D" id="2.30.40.10">
    <property type="entry name" value="Urease, subunit C, domain 1"/>
    <property type="match status" value="1"/>
</dbReference>
<name>A0A431V7M4_9GAMM</name>
<accession>A0A431V7M4</accession>